<dbReference type="EMBL" id="REGN01002688">
    <property type="protein sequence ID" value="RNA26706.1"/>
    <property type="molecule type" value="Genomic_DNA"/>
</dbReference>
<comment type="caution">
    <text evidence="1">The sequence shown here is derived from an EMBL/GenBank/DDBJ whole genome shotgun (WGS) entry which is preliminary data.</text>
</comment>
<keyword evidence="2" id="KW-1185">Reference proteome</keyword>
<protein>
    <submittedName>
        <fullName evidence="1">Uncharacterized protein</fullName>
    </submittedName>
</protein>
<evidence type="ECO:0000313" key="1">
    <source>
        <dbReference type="EMBL" id="RNA26706.1"/>
    </source>
</evidence>
<dbReference type="AlphaFoldDB" id="A0A3M7RT18"/>
<organism evidence="1 2">
    <name type="scientific">Brachionus plicatilis</name>
    <name type="common">Marine rotifer</name>
    <name type="synonym">Brachionus muelleri</name>
    <dbReference type="NCBI Taxonomy" id="10195"/>
    <lineage>
        <taxon>Eukaryota</taxon>
        <taxon>Metazoa</taxon>
        <taxon>Spiralia</taxon>
        <taxon>Gnathifera</taxon>
        <taxon>Rotifera</taxon>
        <taxon>Eurotatoria</taxon>
        <taxon>Monogononta</taxon>
        <taxon>Pseudotrocha</taxon>
        <taxon>Ploima</taxon>
        <taxon>Brachionidae</taxon>
        <taxon>Brachionus</taxon>
    </lineage>
</organism>
<reference evidence="1 2" key="1">
    <citation type="journal article" date="2018" name="Sci. Rep.">
        <title>Genomic signatures of local adaptation to the degree of environmental predictability in rotifers.</title>
        <authorList>
            <person name="Franch-Gras L."/>
            <person name="Hahn C."/>
            <person name="Garcia-Roger E.M."/>
            <person name="Carmona M.J."/>
            <person name="Serra M."/>
            <person name="Gomez A."/>
        </authorList>
    </citation>
    <scope>NUCLEOTIDE SEQUENCE [LARGE SCALE GENOMIC DNA]</scope>
    <source>
        <strain evidence="1">HYR1</strain>
    </source>
</reference>
<proteinExistence type="predicted"/>
<dbReference type="Proteomes" id="UP000276133">
    <property type="component" value="Unassembled WGS sequence"/>
</dbReference>
<evidence type="ECO:0000313" key="2">
    <source>
        <dbReference type="Proteomes" id="UP000276133"/>
    </source>
</evidence>
<sequence>MYRCSMMFNITEVENKKKTVFAIQPNPPKSILKLMLLSFKLNIVRHIIETSSRVLAVGIVAKFSKELLVNLWIALIIKAVSGSRIRNSLIGCYT</sequence>
<gene>
    <name evidence="1" type="ORF">BpHYR1_047820</name>
</gene>
<name>A0A3M7RT18_BRAPC</name>
<accession>A0A3M7RT18</accession>